<evidence type="ECO:0000313" key="5">
    <source>
        <dbReference type="Proteomes" id="UP001652660"/>
    </source>
</evidence>
<name>A0ABM4WC65_COFAR</name>
<evidence type="ECO:0000256" key="3">
    <source>
        <dbReference type="ARBA" id="ARBA00022837"/>
    </source>
</evidence>
<feature type="domain" description="EF-hand" evidence="4">
    <location>
        <begin position="196"/>
        <end position="231"/>
    </location>
</feature>
<reference evidence="6" key="1">
    <citation type="submission" date="2025-08" db="UniProtKB">
        <authorList>
            <consortium name="RefSeq"/>
        </authorList>
    </citation>
    <scope>IDENTIFICATION</scope>
    <source>
        <tissue evidence="6">Leaves</tissue>
    </source>
</reference>
<protein>
    <recommendedName>
        <fullName evidence="4">EF-hand domain-containing protein</fullName>
    </recommendedName>
</protein>
<dbReference type="SMART" id="SM00054">
    <property type="entry name" value="EFh"/>
    <property type="match status" value="4"/>
</dbReference>
<evidence type="ECO:0000259" key="4">
    <source>
        <dbReference type="PROSITE" id="PS50222"/>
    </source>
</evidence>
<sequence>MRRKVNSQFPTSLAPIINYTQSKMSSKAVVSSLLATALVLLIVLSKNSKPDDHRKHDALSRRLGSPIFDPIVAKAHRKAEENTSRDTKAAAAAAASSSYINAAKEDMKYYDEDGTLNLRLRLMVLFPVLDVAPQDGMVDSKELEAWLTQQAVDRLDYRTRRELELRDKDGDASISFYEYLPQFTKEGIERNDTRYGEAGWWMEQFNDSDVDRNGNLNLYEFRDFLHPEDSRNERIQRRLLREKLRQMDKDNDQRLSLLEFEVGAYNDYKFYLDYESGSAANISSAAAVFDKLDVDHDKLLRVEELKPLFKYLKPGELVYAKYYTNYLIEEADENRDGKLTLDEMLNHEHIFYNTVYDNGKHENEYYSYHDEL</sequence>
<evidence type="ECO:0000256" key="1">
    <source>
        <dbReference type="ARBA" id="ARBA00022723"/>
    </source>
</evidence>
<accession>A0ABM4WC65</accession>
<dbReference type="Proteomes" id="UP001652660">
    <property type="component" value="Chromosome 2c"/>
</dbReference>
<gene>
    <name evidence="6" type="primary">LOC113720837</name>
</gene>
<evidence type="ECO:0000256" key="2">
    <source>
        <dbReference type="ARBA" id="ARBA00022737"/>
    </source>
</evidence>
<dbReference type="PANTHER" id="PTHR10827">
    <property type="entry name" value="RETICULOCALBIN"/>
    <property type="match status" value="1"/>
</dbReference>
<feature type="domain" description="EF-hand" evidence="4">
    <location>
        <begin position="280"/>
        <end position="315"/>
    </location>
</feature>
<dbReference type="InterPro" id="IPR018247">
    <property type="entry name" value="EF_Hand_1_Ca_BS"/>
</dbReference>
<keyword evidence="2" id="KW-0677">Repeat</keyword>
<dbReference type="PANTHER" id="PTHR10827:SF98">
    <property type="entry name" value="45 KDA CALCIUM-BINDING PROTEIN"/>
    <property type="match status" value="1"/>
</dbReference>
<dbReference type="InterPro" id="IPR002048">
    <property type="entry name" value="EF_hand_dom"/>
</dbReference>
<keyword evidence="1" id="KW-0479">Metal-binding</keyword>
<dbReference type="PROSITE" id="PS00018">
    <property type="entry name" value="EF_HAND_1"/>
    <property type="match status" value="3"/>
</dbReference>
<dbReference type="Pfam" id="PF13499">
    <property type="entry name" value="EF-hand_7"/>
    <property type="match status" value="1"/>
</dbReference>
<keyword evidence="5" id="KW-1185">Reference proteome</keyword>
<dbReference type="Gene3D" id="1.10.238.10">
    <property type="entry name" value="EF-hand"/>
    <property type="match status" value="2"/>
</dbReference>
<keyword evidence="3" id="KW-0106">Calcium</keyword>
<dbReference type="PROSITE" id="PS50222">
    <property type="entry name" value="EF_HAND_2"/>
    <property type="match status" value="2"/>
</dbReference>
<dbReference type="GeneID" id="113720837"/>
<dbReference type="InterPro" id="IPR011992">
    <property type="entry name" value="EF-hand-dom_pair"/>
</dbReference>
<proteinExistence type="predicted"/>
<evidence type="ECO:0000313" key="6">
    <source>
        <dbReference type="RefSeq" id="XP_071929369.1"/>
    </source>
</evidence>
<dbReference type="RefSeq" id="XP_071929369.1">
    <property type="nucleotide sequence ID" value="XM_072073268.1"/>
</dbReference>
<organism evidence="5 6">
    <name type="scientific">Coffea arabica</name>
    <name type="common">Arabian coffee</name>
    <dbReference type="NCBI Taxonomy" id="13443"/>
    <lineage>
        <taxon>Eukaryota</taxon>
        <taxon>Viridiplantae</taxon>
        <taxon>Streptophyta</taxon>
        <taxon>Embryophyta</taxon>
        <taxon>Tracheophyta</taxon>
        <taxon>Spermatophyta</taxon>
        <taxon>Magnoliopsida</taxon>
        <taxon>eudicotyledons</taxon>
        <taxon>Gunneridae</taxon>
        <taxon>Pentapetalae</taxon>
        <taxon>asterids</taxon>
        <taxon>lamiids</taxon>
        <taxon>Gentianales</taxon>
        <taxon>Rubiaceae</taxon>
        <taxon>Ixoroideae</taxon>
        <taxon>Gardenieae complex</taxon>
        <taxon>Bertiereae - Coffeeae clade</taxon>
        <taxon>Coffeeae</taxon>
        <taxon>Coffea</taxon>
    </lineage>
</organism>
<dbReference type="SUPFAM" id="SSF47473">
    <property type="entry name" value="EF-hand"/>
    <property type="match status" value="2"/>
</dbReference>